<reference evidence="3" key="1">
    <citation type="submission" date="2016-11" db="UniProtKB">
        <authorList>
            <consortium name="WormBaseParasite"/>
        </authorList>
    </citation>
    <scope>IDENTIFICATION</scope>
</reference>
<feature type="transmembrane region" description="Helical" evidence="1">
    <location>
        <begin position="117"/>
        <end position="138"/>
    </location>
</feature>
<feature type="transmembrane region" description="Helical" evidence="1">
    <location>
        <begin position="12"/>
        <end position="33"/>
    </location>
</feature>
<feature type="transmembrane region" description="Helical" evidence="1">
    <location>
        <begin position="74"/>
        <end position="97"/>
    </location>
</feature>
<keyword evidence="1" id="KW-0812">Transmembrane</keyword>
<dbReference type="AlphaFoldDB" id="A0A1I7YM78"/>
<dbReference type="WBParaSite" id="L893_g17766.t1">
    <property type="protein sequence ID" value="L893_g17766.t1"/>
    <property type="gene ID" value="L893_g17766"/>
</dbReference>
<keyword evidence="2" id="KW-1185">Reference proteome</keyword>
<keyword evidence="1" id="KW-1133">Transmembrane helix</keyword>
<name>A0A1I7YM78_9BILA</name>
<accession>A0A1I7YM78</accession>
<protein>
    <submittedName>
        <fullName evidence="3">7TM_GPCR_Srx domain-containing protein</fullName>
    </submittedName>
</protein>
<dbReference type="Proteomes" id="UP000095287">
    <property type="component" value="Unplaced"/>
</dbReference>
<evidence type="ECO:0000313" key="2">
    <source>
        <dbReference type="Proteomes" id="UP000095287"/>
    </source>
</evidence>
<evidence type="ECO:0000313" key="3">
    <source>
        <dbReference type="WBParaSite" id="L893_g17766.t1"/>
    </source>
</evidence>
<sequence length="166" mass="19188">MRYDGVFEKKRSVWICIVIVPCVAFVIASIPSFPFNHTCGQFLFSRVRYDIMPKGCEDWEPGYPEMQSQAYATIITWAVLTFSALATDVLTMIRLIFLAKKTTAEKNFTVFYRNVRFFLQTFFLNIVICCGVIATHVVSEHFTSNFERFWFAQFQVLLGFALNGQV</sequence>
<proteinExistence type="predicted"/>
<organism evidence="2 3">
    <name type="scientific">Steinernema glaseri</name>
    <dbReference type="NCBI Taxonomy" id="37863"/>
    <lineage>
        <taxon>Eukaryota</taxon>
        <taxon>Metazoa</taxon>
        <taxon>Ecdysozoa</taxon>
        <taxon>Nematoda</taxon>
        <taxon>Chromadorea</taxon>
        <taxon>Rhabditida</taxon>
        <taxon>Tylenchina</taxon>
        <taxon>Panagrolaimomorpha</taxon>
        <taxon>Strongyloidoidea</taxon>
        <taxon>Steinernematidae</taxon>
        <taxon>Steinernema</taxon>
    </lineage>
</organism>
<keyword evidence="1" id="KW-0472">Membrane</keyword>
<evidence type="ECO:0000256" key="1">
    <source>
        <dbReference type="SAM" id="Phobius"/>
    </source>
</evidence>